<comment type="caution">
    <text evidence="2">The sequence shown here is derived from an EMBL/GenBank/DDBJ whole genome shotgun (WGS) entry which is preliminary data.</text>
</comment>
<feature type="transmembrane region" description="Helical" evidence="1">
    <location>
        <begin position="25"/>
        <end position="46"/>
    </location>
</feature>
<feature type="transmembrane region" description="Helical" evidence="1">
    <location>
        <begin position="144"/>
        <end position="165"/>
    </location>
</feature>
<evidence type="ECO:0000313" key="2">
    <source>
        <dbReference type="EMBL" id="GII78965.1"/>
    </source>
</evidence>
<feature type="transmembrane region" description="Helical" evidence="1">
    <location>
        <begin position="171"/>
        <end position="190"/>
    </location>
</feature>
<dbReference type="InterPro" id="IPR036259">
    <property type="entry name" value="MFS_trans_sf"/>
</dbReference>
<reference evidence="2" key="1">
    <citation type="submission" date="2021-01" db="EMBL/GenBank/DDBJ databases">
        <title>Whole genome shotgun sequence of Sphaerisporangium rufum NBRC 109079.</title>
        <authorList>
            <person name="Komaki H."/>
            <person name="Tamura T."/>
        </authorList>
    </citation>
    <scope>NUCLEOTIDE SEQUENCE</scope>
    <source>
        <strain evidence="2">NBRC 109079</strain>
    </source>
</reference>
<sequence>MVRRRGETVAAGVTARAGARVARQVVLAQAALGFTVNSLGACLVLLARDLGTAPEELLWLSSSFGAGLLVVGLAGTVALRAGPQPALRAAALVTAAGAAVLATGATAAVAAAGALLLGLGAAGLVLVTPALLRGADAAAGLARANGAASVSALLGPVAIGGLAAAGVSGRLALLATVPPLLLLAAGARGGTPAPRDDGAARPRAWRVAGRWTAIVVAVSIEFCFTIWATARLLDAGLAAGAAAAAAAAFLAGMAAGRLGAPRLIGRGVPVVPLGCAVVVAGTVAVAVTTTPPPVIAGLVVAGLGVAPLYPVTLARLVQTPGLPPARSAAYGTLASGTAILAAPAALGALGAALDLRTAYLVAVLPLAAVLAAATMSIRWRAGGVSRWRCRPGGRFRR</sequence>
<name>A0A919R7Z8_9ACTN</name>
<protein>
    <recommendedName>
        <fullName evidence="4">MFS transporter</fullName>
    </recommendedName>
</protein>
<feature type="transmembrane region" description="Helical" evidence="1">
    <location>
        <begin position="294"/>
        <end position="317"/>
    </location>
</feature>
<organism evidence="2 3">
    <name type="scientific">Sphaerisporangium rufum</name>
    <dbReference type="NCBI Taxonomy" id="1381558"/>
    <lineage>
        <taxon>Bacteria</taxon>
        <taxon>Bacillati</taxon>
        <taxon>Actinomycetota</taxon>
        <taxon>Actinomycetes</taxon>
        <taxon>Streptosporangiales</taxon>
        <taxon>Streptosporangiaceae</taxon>
        <taxon>Sphaerisporangium</taxon>
    </lineage>
</organism>
<feature type="transmembrane region" description="Helical" evidence="1">
    <location>
        <begin position="58"/>
        <end position="79"/>
    </location>
</feature>
<keyword evidence="1" id="KW-0472">Membrane</keyword>
<dbReference type="Gene3D" id="1.20.1250.20">
    <property type="entry name" value="MFS general substrate transporter like domains"/>
    <property type="match status" value="1"/>
</dbReference>
<feature type="transmembrane region" description="Helical" evidence="1">
    <location>
        <begin position="329"/>
        <end position="352"/>
    </location>
</feature>
<feature type="transmembrane region" description="Helical" evidence="1">
    <location>
        <begin position="236"/>
        <end position="256"/>
    </location>
</feature>
<dbReference type="Proteomes" id="UP000655287">
    <property type="component" value="Unassembled WGS sequence"/>
</dbReference>
<feature type="transmembrane region" description="Helical" evidence="1">
    <location>
        <begin position="358"/>
        <end position="377"/>
    </location>
</feature>
<gene>
    <name evidence="2" type="ORF">Sru01_39470</name>
</gene>
<feature type="transmembrane region" description="Helical" evidence="1">
    <location>
        <begin position="268"/>
        <end position="288"/>
    </location>
</feature>
<evidence type="ECO:0000313" key="3">
    <source>
        <dbReference type="Proteomes" id="UP000655287"/>
    </source>
</evidence>
<proteinExistence type="predicted"/>
<dbReference type="EMBL" id="BOOU01000053">
    <property type="protein sequence ID" value="GII78965.1"/>
    <property type="molecule type" value="Genomic_DNA"/>
</dbReference>
<feature type="transmembrane region" description="Helical" evidence="1">
    <location>
        <begin position="111"/>
        <end position="132"/>
    </location>
</feature>
<feature type="transmembrane region" description="Helical" evidence="1">
    <location>
        <begin position="211"/>
        <end position="230"/>
    </location>
</feature>
<feature type="transmembrane region" description="Helical" evidence="1">
    <location>
        <begin position="86"/>
        <end position="105"/>
    </location>
</feature>
<dbReference type="SUPFAM" id="SSF103473">
    <property type="entry name" value="MFS general substrate transporter"/>
    <property type="match status" value="1"/>
</dbReference>
<accession>A0A919R7Z8</accession>
<keyword evidence="1" id="KW-0812">Transmembrane</keyword>
<keyword evidence="3" id="KW-1185">Reference proteome</keyword>
<evidence type="ECO:0000256" key="1">
    <source>
        <dbReference type="SAM" id="Phobius"/>
    </source>
</evidence>
<keyword evidence="1" id="KW-1133">Transmembrane helix</keyword>
<evidence type="ECO:0008006" key="4">
    <source>
        <dbReference type="Google" id="ProtNLM"/>
    </source>
</evidence>
<dbReference type="AlphaFoldDB" id="A0A919R7Z8"/>